<feature type="transmembrane region" description="Helical" evidence="6">
    <location>
        <begin position="133"/>
        <end position="155"/>
    </location>
</feature>
<feature type="transmembrane region" description="Helical" evidence="6">
    <location>
        <begin position="167"/>
        <end position="186"/>
    </location>
</feature>
<feature type="transmembrane region" description="Helical" evidence="6">
    <location>
        <begin position="302"/>
        <end position="323"/>
    </location>
</feature>
<evidence type="ECO:0000256" key="6">
    <source>
        <dbReference type="SAM" id="Phobius"/>
    </source>
</evidence>
<dbReference type="InterPro" id="IPR001204">
    <property type="entry name" value="Phos_transporter"/>
</dbReference>
<sequence length="327" mass="34993">MDFVLVICIVILGLIFDYTNGFHDAANVVSTVIATRVLTPLVAICMASALNVVGATQISGVAQTIASGLVDPNYTSSITIIAALLGAIIWNVLTWFLGIPSSSSYALIGGLIGAVWAQTGVQAIYWYPLIKKVIIPMVLSPLIGCLFSFSFLKILQFFLKRFDKFTRLFACLQIASSALVALAHGLNDAQKSMGIITLGLFSAGVISTNTIPLWVILSCALVIGIGTASGGFRIIHTVGFRITNLKSYQGFAAESSSSFIILFASFLGMPISSTQMIVGSITGVGLAKEKPSVEWKTARRLVLTWVLTLPLAAGFSYLIFMLFKVFI</sequence>
<keyword evidence="5 6" id="KW-0472">Membrane</keyword>
<feature type="transmembrane region" description="Helical" evidence="6">
    <location>
        <begin position="78"/>
        <end position="98"/>
    </location>
</feature>
<dbReference type="Pfam" id="PF01384">
    <property type="entry name" value="PHO4"/>
    <property type="match status" value="2"/>
</dbReference>
<evidence type="ECO:0000313" key="8">
    <source>
        <dbReference type="Proteomes" id="UP000826014"/>
    </source>
</evidence>
<keyword evidence="3 6" id="KW-0812">Transmembrane</keyword>
<name>A0ABX8V6R3_9BACT</name>
<proteinExistence type="predicted"/>
<organism evidence="7 8">
    <name type="scientific">Candidatus Rhabdochlamydia oedothoracis</name>
    <dbReference type="NCBI Taxonomy" id="2720720"/>
    <lineage>
        <taxon>Bacteria</taxon>
        <taxon>Pseudomonadati</taxon>
        <taxon>Chlamydiota</taxon>
        <taxon>Chlamydiia</taxon>
        <taxon>Parachlamydiales</taxon>
        <taxon>Candidatus Rhabdochlamydiaceae</taxon>
        <taxon>Candidatus Rhabdochlamydia</taxon>
    </lineage>
</organism>
<accession>A0ABX8V6R3</accession>
<comment type="subcellular location">
    <subcellularLocation>
        <location evidence="1">Membrane</location>
        <topology evidence="1">Multi-pass membrane protein</topology>
    </subcellularLocation>
</comment>
<dbReference type="PANTHER" id="PTHR11101:SF80">
    <property type="entry name" value="PHOSPHATE TRANSPORTER"/>
    <property type="match status" value="1"/>
</dbReference>
<evidence type="ECO:0000256" key="1">
    <source>
        <dbReference type="ARBA" id="ARBA00004141"/>
    </source>
</evidence>
<feature type="transmembrane region" description="Helical" evidence="6">
    <location>
        <begin position="211"/>
        <end position="235"/>
    </location>
</feature>
<evidence type="ECO:0000313" key="7">
    <source>
        <dbReference type="EMBL" id="QYF48698.1"/>
    </source>
</evidence>
<evidence type="ECO:0000256" key="5">
    <source>
        <dbReference type="ARBA" id="ARBA00023136"/>
    </source>
</evidence>
<evidence type="ECO:0000256" key="3">
    <source>
        <dbReference type="ARBA" id="ARBA00022692"/>
    </source>
</evidence>
<evidence type="ECO:0000256" key="2">
    <source>
        <dbReference type="ARBA" id="ARBA00022448"/>
    </source>
</evidence>
<feature type="transmembrane region" description="Helical" evidence="6">
    <location>
        <begin position="256"/>
        <end position="282"/>
    </location>
</feature>
<dbReference type="EMBL" id="CP075587">
    <property type="protein sequence ID" value="QYF48698.1"/>
    <property type="molecule type" value="Genomic_DNA"/>
</dbReference>
<feature type="transmembrane region" description="Helical" evidence="6">
    <location>
        <begin position="105"/>
        <end position="127"/>
    </location>
</feature>
<gene>
    <name evidence="7" type="ORF">RHABOEDO_000902</name>
</gene>
<evidence type="ECO:0000256" key="4">
    <source>
        <dbReference type="ARBA" id="ARBA00022989"/>
    </source>
</evidence>
<dbReference type="PANTHER" id="PTHR11101">
    <property type="entry name" value="PHOSPHATE TRANSPORTER"/>
    <property type="match status" value="1"/>
</dbReference>
<protein>
    <submittedName>
        <fullName evidence="7">Phosphate transporter family</fullName>
    </submittedName>
</protein>
<keyword evidence="2" id="KW-0813">Transport</keyword>
<keyword evidence="8" id="KW-1185">Reference proteome</keyword>
<dbReference type="RefSeq" id="WP_215216454.1">
    <property type="nucleotide sequence ID" value="NZ_CP075587.1"/>
</dbReference>
<keyword evidence="4 6" id="KW-1133">Transmembrane helix</keyword>
<dbReference type="Proteomes" id="UP000826014">
    <property type="component" value="Chromosome"/>
</dbReference>
<reference evidence="7 8" key="1">
    <citation type="journal article" date="2022" name="bioRxiv">
        <title>Ecology and evolution of chlamydial symbionts of arthropods.</title>
        <authorList>
            <person name="Halter T."/>
            <person name="Koestlbacher S."/>
            <person name="Collingro A."/>
            <person name="Sixt B.S."/>
            <person name="Toenshoff E.R."/>
            <person name="Hendrickx F."/>
            <person name="Kostanjsek R."/>
            <person name="Horn M."/>
        </authorList>
    </citation>
    <scope>NUCLEOTIDE SEQUENCE [LARGE SCALE GENOMIC DNA]</scope>
    <source>
        <strain evidence="7">W744xW776</strain>
    </source>
</reference>